<keyword evidence="3" id="KW-1185">Reference proteome</keyword>
<feature type="region of interest" description="Disordered" evidence="1">
    <location>
        <begin position="1"/>
        <end position="22"/>
    </location>
</feature>
<name>A0AA39RN25_ACESA</name>
<proteinExistence type="predicted"/>
<evidence type="ECO:0000313" key="2">
    <source>
        <dbReference type="EMBL" id="KAK0575400.1"/>
    </source>
</evidence>
<gene>
    <name evidence="2" type="ORF">LWI29_038515</name>
</gene>
<comment type="caution">
    <text evidence="2">The sequence shown here is derived from an EMBL/GenBank/DDBJ whole genome shotgun (WGS) entry which is preliminary data.</text>
</comment>
<dbReference type="EMBL" id="JAUESC010000387">
    <property type="protein sequence ID" value="KAK0575400.1"/>
    <property type="molecule type" value="Genomic_DNA"/>
</dbReference>
<dbReference type="Proteomes" id="UP001168877">
    <property type="component" value="Unassembled WGS sequence"/>
</dbReference>
<protein>
    <submittedName>
        <fullName evidence="2">Uncharacterized protein</fullName>
    </submittedName>
</protein>
<accession>A0AA39RN25</accession>
<reference evidence="2" key="1">
    <citation type="journal article" date="2022" name="Plant J.">
        <title>Strategies of tolerance reflected in two North American maple genomes.</title>
        <authorList>
            <person name="McEvoy S.L."/>
            <person name="Sezen U.U."/>
            <person name="Trouern-Trend A."/>
            <person name="McMahon S.M."/>
            <person name="Schaberg P.G."/>
            <person name="Yang J."/>
            <person name="Wegrzyn J.L."/>
            <person name="Swenson N.G."/>
        </authorList>
    </citation>
    <scope>NUCLEOTIDE SEQUENCE</scope>
    <source>
        <strain evidence="2">NS2018</strain>
    </source>
</reference>
<evidence type="ECO:0000256" key="1">
    <source>
        <dbReference type="SAM" id="MobiDB-lite"/>
    </source>
</evidence>
<evidence type="ECO:0000313" key="3">
    <source>
        <dbReference type="Proteomes" id="UP001168877"/>
    </source>
</evidence>
<organism evidence="2 3">
    <name type="scientific">Acer saccharum</name>
    <name type="common">Sugar maple</name>
    <dbReference type="NCBI Taxonomy" id="4024"/>
    <lineage>
        <taxon>Eukaryota</taxon>
        <taxon>Viridiplantae</taxon>
        <taxon>Streptophyta</taxon>
        <taxon>Embryophyta</taxon>
        <taxon>Tracheophyta</taxon>
        <taxon>Spermatophyta</taxon>
        <taxon>Magnoliopsida</taxon>
        <taxon>eudicotyledons</taxon>
        <taxon>Gunneridae</taxon>
        <taxon>Pentapetalae</taxon>
        <taxon>rosids</taxon>
        <taxon>malvids</taxon>
        <taxon>Sapindales</taxon>
        <taxon>Sapindaceae</taxon>
        <taxon>Hippocastanoideae</taxon>
        <taxon>Acereae</taxon>
        <taxon>Acer</taxon>
    </lineage>
</organism>
<dbReference type="AlphaFoldDB" id="A0AA39RN25"/>
<reference evidence="2" key="2">
    <citation type="submission" date="2023-06" db="EMBL/GenBank/DDBJ databases">
        <authorList>
            <person name="Swenson N.G."/>
            <person name="Wegrzyn J.L."/>
            <person name="Mcevoy S.L."/>
        </authorList>
    </citation>
    <scope>NUCLEOTIDE SEQUENCE</scope>
    <source>
        <strain evidence="2">NS2018</strain>
        <tissue evidence="2">Leaf</tissue>
    </source>
</reference>
<sequence length="160" mass="17016">MENPVKQLISDDPDGSSKALLGESTSLGLNNQSKISSLNRDTNCKTSKRVWRTKIWAANFGNFGEKLAPAKGKRSGDVSVNGEESVQKKHKEILVSEGSAIVDQRLEKRCGDASDVIKCGWSVVELVWCVFGTGATAIGAKEGSKDCGCTALARVEDGGV</sequence>